<evidence type="ECO:0000313" key="2">
    <source>
        <dbReference type="Proteomes" id="UP001230268"/>
    </source>
</evidence>
<sequence length="169" mass="19042">MGNTDFVNRIKTQFFGGSTKPEEDPKNLAKFQRILEDERQRKDANILCQFSSDARSAFKFSSAYGECYEKCASQALREELHAASLGSLIPKKIGTVASKDVLTFKKNPNEAALTDLVGEILGDDFSERPKPTAEFLVKQKLNDDIRRNVRVKELQCEVKCAKAFLDLME</sequence>
<comment type="caution">
    <text evidence="1">The sequence shown here is derived from an EMBL/GenBank/DDBJ whole genome shotgun (WGS) entry which is preliminary data.</text>
</comment>
<accession>A0AAD8LRV9</accession>
<dbReference type="AlphaFoldDB" id="A0AAD8LRV9"/>
<dbReference type="EMBL" id="JAVEPI010000002">
    <property type="protein sequence ID" value="KAK1443472.1"/>
    <property type="molecule type" value="Genomic_DNA"/>
</dbReference>
<name>A0AAD8LRV9_BABGI</name>
<reference evidence="1" key="1">
    <citation type="submission" date="2023-08" db="EMBL/GenBank/DDBJ databases">
        <title>Draft sequence of the Babesia gibsoni genome.</title>
        <authorList>
            <person name="Yamagishi J.Y."/>
            <person name="Xuan X.X."/>
        </authorList>
    </citation>
    <scope>NUCLEOTIDE SEQUENCE</scope>
    <source>
        <strain evidence="1">Azabu</strain>
    </source>
</reference>
<organism evidence="1 2">
    <name type="scientific">Babesia gibsoni</name>
    <dbReference type="NCBI Taxonomy" id="33632"/>
    <lineage>
        <taxon>Eukaryota</taxon>
        <taxon>Sar</taxon>
        <taxon>Alveolata</taxon>
        <taxon>Apicomplexa</taxon>
        <taxon>Aconoidasida</taxon>
        <taxon>Piroplasmida</taxon>
        <taxon>Babesiidae</taxon>
        <taxon>Babesia</taxon>
    </lineage>
</organism>
<dbReference type="Proteomes" id="UP001230268">
    <property type="component" value="Unassembled WGS sequence"/>
</dbReference>
<evidence type="ECO:0000313" key="1">
    <source>
        <dbReference type="EMBL" id="KAK1443472.1"/>
    </source>
</evidence>
<proteinExistence type="predicted"/>
<gene>
    <name evidence="1" type="ORF">BgAZ_203480</name>
</gene>
<keyword evidence="2" id="KW-1185">Reference proteome</keyword>
<protein>
    <submittedName>
        <fullName evidence="1">Uncharacterized protein</fullName>
    </submittedName>
</protein>